<keyword evidence="1" id="KW-0472">Membrane</keyword>
<dbReference type="EMBL" id="AP028907">
    <property type="protein sequence ID" value="BES80470.1"/>
    <property type="molecule type" value="Genomic_DNA"/>
</dbReference>
<reference evidence="2 3" key="1">
    <citation type="submission" date="2023-09" db="EMBL/GenBank/DDBJ databases">
        <title>Pyrofollis japonicus gen. nov. sp. nov., a novel member of the family Pyrodictiaceae isolated from the Iheya North hydrothermal field.</title>
        <authorList>
            <person name="Miyazaki U."/>
            <person name="Sanari M."/>
            <person name="Tame A."/>
            <person name="Kitajima M."/>
            <person name="Okamoto A."/>
            <person name="Sawayama S."/>
            <person name="Miyazaki J."/>
            <person name="Takai K."/>
            <person name="Nakagawa S."/>
        </authorList>
    </citation>
    <scope>NUCLEOTIDE SEQUENCE [LARGE SCALE GENOMIC DNA]</scope>
    <source>
        <strain evidence="2 3">AV2</strain>
    </source>
</reference>
<dbReference type="Proteomes" id="UP001341135">
    <property type="component" value="Chromosome"/>
</dbReference>
<feature type="transmembrane region" description="Helical" evidence="1">
    <location>
        <begin position="84"/>
        <end position="106"/>
    </location>
</feature>
<keyword evidence="3" id="KW-1185">Reference proteome</keyword>
<proteinExistence type="predicted"/>
<evidence type="ECO:0000313" key="3">
    <source>
        <dbReference type="Proteomes" id="UP001341135"/>
    </source>
</evidence>
<feature type="transmembrane region" description="Helical" evidence="1">
    <location>
        <begin position="60"/>
        <end position="78"/>
    </location>
</feature>
<evidence type="ECO:0000313" key="2">
    <source>
        <dbReference type="EMBL" id="BES80470.1"/>
    </source>
</evidence>
<sequence>MVYSALLTQALRVGAGGLVAVGRLAGLTLLLLGVMEMLVVEDARRVLNGATRRCLGGIPLYTYPLLVLFALAVVVRGGPAAYTVYAAAVSAALLSSAVVLAPWLPLGLAQES</sequence>
<protein>
    <submittedName>
        <fullName evidence="2">Uncharacterized protein</fullName>
    </submittedName>
</protein>
<gene>
    <name evidence="2" type="ORF">PABY_00370</name>
</gene>
<evidence type="ECO:0000256" key="1">
    <source>
        <dbReference type="SAM" id="Phobius"/>
    </source>
</evidence>
<keyword evidence="1" id="KW-1133">Transmembrane helix</keyword>
<name>A0ABM8ISB9_9CREN</name>
<dbReference type="GeneID" id="89288062"/>
<feature type="transmembrane region" description="Helical" evidence="1">
    <location>
        <begin position="20"/>
        <end position="39"/>
    </location>
</feature>
<accession>A0ABM8ISB9</accession>
<keyword evidence="1" id="KW-0812">Transmembrane</keyword>
<organism evidence="2 3">
    <name type="scientific">Pyrodictium abyssi</name>
    <dbReference type="NCBI Taxonomy" id="54256"/>
    <lineage>
        <taxon>Archaea</taxon>
        <taxon>Thermoproteota</taxon>
        <taxon>Thermoprotei</taxon>
        <taxon>Desulfurococcales</taxon>
        <taxon>Pyrodictiaceae</taxon>
        <taxon>Pyrodictium</taxon>
    </lineage>
</organism>
<dbReference type="RefSeq" id="WP_338250741.1">
    <property type="nucleotide sequence ID" value="NZ_AP028907.1"/>
</dbReference>